<dbReference type="AlphaFoldDB" id="A0A9N8H5K8"/>
<dbReference type="PANTHER" id="PTHR47249:SF1">
    <property type="entry name" value="VACUOLAR PROTEIN 8"/>
    <property type="match status" value="1"/>
</dbReference>
<evidence type="ECO:0000256" key="5">
    <source>
        <dbReference type="ARBA" id="ARBA00023136"/>
    </source>
</evidence>
<dbReference type="OrthoDB" id="42156at2759"/>
<keyword evidence="6" id="KW-0449">Lipoprotein</keyword>
<comment type="subcellular location">
    <subcellularLocation>
        <location evidence="1">Vacuole membrane</location>
        <topology evidence="1">Lipid-anchor</topology>
    </subcellularLocation>
</comment>
<dbReference type="Gene3D" id="1.25.10.10">
    <property type="entry name" value="Leucine-rich Repeat Variant"/>
    <property type="match status" value="3"/>
</dbReference>
<feature type="compositionally biased region" description="Basic residues" evidence="8">
    <location>
        <begin position="80"/>
        <end position="98"/>
    </location>
</feature>
<feature type="compositionally biased region" description="Low complexity" evidence="8">
    <location>
        <begin position="58"/>
        <end position="68"/>
    </location>
</feature>
<evidence type="ECO:0000256" key="6">
    <source>
        <dbReference type="ARBA" id="ARBA00023288"/>
    </source>
</evidence>
<dbReference type="EMBL" id="CAICTM010000116">
    <property type="protein sequence ID" value="CAB9501746.1"/>
    <property type="molecule type" value="Genomic_DNA"/>
</dbReference>
<feature type="region of interest" description="Disordered" evidence="8">
    <location>
        <begin position="1"/>
        <end position="184"/>
    </location>
</feature>
<dbReference type="GO" id="GO:0071562">
    <property type="term" value="P:nucleus-vacuole junction assembly"/>
    <property type="evidence" value="ECO:0007669"/>
    <property type="project" value="InterPro"/>
</dbReference>
<accession>A0A9N8H5K8</accession>
<evidence type="ECO:0000256" key="8">
    <source>
        <dbReference type="SAM" id="MobiDB-lite"/>
    </source>
</evidence>
<feature type="compositionally biased region" description="Polar residues" evidence="8">
    <location>
        <begin position="32"/>
        <end position="44"/>
    </location>
</feature>
<keyword evidence="10" id="KW-1185">Reference proteome</keyword>
<dbReference type="Proteomes" id="UP001153069">
    <property type="component" value="Unassembled WGS sequence"/>
</dbReference>
<dbReference type="SUPFAM" id="SSF48371">
    <property type="entry name" value="ARM repeat"/>
    <property type="match status" value="1"/>
</dbReference>
<dbReference type="SMART" id="SM00185">
    <property type="entry name" value="ARM"/>
    <property type="match status" value="3"/>
</dbReference>
<dbReference type="InterPro" id="IPR000225">
    <property type="entry name" value="Armadillo"/>
</dbReference>
<feature type="compositionally biased region" description="Low complexity" evidence="8">
    <location>
        <begin position="1"/>
        <end position="31"/>
    </location>
</feature>
<evidence type="ECO:0000313" key="9">
    <source>
        <dbReference type="EMBL" id="CAB9501746.1"/>
    </source>
</evidence>
<dbReference type="GO" id="GO:0043495">
    <property type="term" value="F:protein-membrane adaptor activity"/>
    <property type="evidence" value="ECO:0007669"/>
    <property type="project" value="InterPro"/>
</dbReference>
<dbReference type="InterPro" id="IPR011989">
    <property type="entry name" value="ARM-like"/>
</dbReference>
<keyword evidence="5" id="KW-0472">Membrane</keyword>
<comment type="similarity">
    <text evidence="2">Belongs to the beta-catenin family.</text>
</comment>
<dbReference type="GO" id="GO:0005774">
    <property type="term" value="C:vacuolar membrane"/>
    <property type="evidence" value="ECO:0007669"/>
    <property type="project" value="UniProtKB-SubCell"/>
</dbReference>
<name>A0A9N8H5K8_9STRA</name>
<feature type="compositionally biased region" description="Low complexity" evidence="8">
    <location>
        <begin position="100"/>
        <end position="117"/>
    </location>
</feature>
<proteinExistence type="inferred from homology"/>
<evidence type="ECO:0000256" key="4">
    <source>
        <dbReference type="ARBA" id="ARBA00022737"/>
    </source>
</evidence>
<sequence length="704" mass="76982">MAQPTSSRRTNTSSSRARSSSRPPASGRSSGHSTSTNRTATSSPRPAGNDSYHHRPSRPSSRQSAPSNSRRRSSSENRSHPKTYHVRSNHQQSRHGHGHVSGVDSSSDVGSEASSGGYRRSHPEFCGSSNNSSTHHHHRDEQMSASGMNKNSATRKSLRSQYSGDESPVFKRSSVHSDMSQNSKAAKKVIDELNRASGSSDRRIAAITNACAEFDHGDESKHNAELHYGAATILSKTLSMTDDDDEIRMICAAIEMVFRGSPKYVHVAFDKVGSTMIPLLLRLLDRCESGNMKHADVSILNITKTLLYLSRIPDLRVCLARQQGMLDAMRRVATSILNPDCRIARVRIVANLANCPENKVLMFEHEGLLESLLRIGHLDLSETAREYASTAIMDLASAPANQVPLARNEKLLGTLVKMVLVEKIATTRESAITALQNLAFTKENRKLLVEFKSCIVLEALKKALNSDKNDKARRRAAGALTNLACEETAELMGIHKGLLDSLAIVSTKDENEDVQMRASLALTKIASHVTHKMQCYEALLDALVVASLSSASNSVSAVMRVKAREPDNRESMARHPGILDTLADICVSPGAKTKDKDNAMRAIMHLTNENNNRKLMCNKSVLEALVKGASSTGKDTDEMRESAIRAIERLATEFSNRPYMARHEGLLVAVAQATEREAKIEESGAKVDHALLAKPLLMSLLVAM</sequence>
<evidence type="ECO:0000313" key="10">
    <source>
        <dbReference type="Proteomes" id="UP001153069"/>
    </source>
</evidence>
<organism evidence="9 10">
    <name type="scientific">Seminavis robusta</name>
    <dbReference type="NCBI Taxonomy" id="568900"/>
    <lineage>
        <taxon>Eukaryota</taxon>
        <taxon>Sar</taxon>
        <taxon>Stramenopiles</taxon>
        <taxon>Ochrophyta</taxon>
        <taxon>Bacillariophyta</taxon>
        <taxon>Bacillariophyceae</taxon>
        <taxon>Bacillariophycidae</taxon>
        <taxon>Naviculales</taxon>
        <taxon>Naviculaceae</taxon>
        <taxon>Seminavis</taxon>
    </lineage>
</organism>
<keyword evidence="4" id="KW-0677">Repeat</keyword>
<evidence type="ECO:0000256" key="2">
    <source>
        <dbReference type="ARBA" id="ARBA00005462"/>
    </source>
</evidence>
<evidence type="ECO:0000256" key="7">
    <source>
        <dbReference type="ARBA" id="ARBA00026209"/>
    </source>
</evidence>
<gene>
    <name evidence="9" type="ORF">SEMRO_117_G057390.1</name>
</gene>
<dbReference type="InterPro" id="IPR016024">
    <property type="entry name" value="ARM-type_fold"/>
</dbReference>
<dbReference type="PANTHER" id="PTHR47249">
    <property type="entry name" value="VACUOLAR PROTEIN 8"/>
    <property type="match status" value="1"/>
</dbReference>
<protein>
    <recommendedName>
        <fullName evidence="7">Vacuolar protein 8</fullName>
    </recommendedName>
</protein>
<dbReference type="InterPro" id="IPR045156">
    <property type="entry name" value="Vac8"/>
</dbReference>
<comment type="caution">
    <text evidence="9">The sequence shown here is derived from an EMBL/GenBank/DDBJ whole genome shotgun (WGS) entry which is preliminary data.</text>
</comment>
<evidence type="ECO:0000256" key="3">
    <source>
        <dbReference type="ARBA" id="ARBA00022554"/>
    </source>
</evidence>
<evidence type="ECO:0000256" key="1">
    <source>
        <dbReference type="ARBA" id="ARBA00004592"/>
    </source>
</evidence>
<keyword evidence="3" id="KW-0926">Vacuole</keyword>
<feature type="compositionally biased region" description="Polar residues" evidence="8">
    <location>
        <begin position="143"/>
        <end position="164"/>
    </location>
</feature>
<reference evidence="9" key="1">
    <citation type="submission" date="2020-06" db="EMBL/GenBank/DDBJ databases">
        <authorList>
            <consortium name="Plant Systems Biology data submission"/>
        </authorList>
    </citation>
    <scope>NUCLEOTIDE SEQUENCE</scope>
    <source>
        <strain evidence="9">D6</strain>
    </source>
</reference>